<dbReference type="SUPFAM" id="SSF52540">
    <property type="entry name" value="P-loop containing nucleoside triphosphate hydrolases"/>
    <property type="match status" value="1"/>
</dbReference>
<comment type="similarity">
    <text evidence="1">Belongs to the DNA2/NAM7 helicase family.</text>
</comment>
<evidence type="ECO:0000256" key="3">
    <source>
        <dbReference type="ARBA" id="ARBA00022801"/>
    </source>
</evidence>
<dbReference type="Pfam" id="PF13086">
    <property type="entry name" value="AAA_11"/>
    <property type="match status" value="1"/>
</dbReference>
<dbReference type="PANTHER" id="PTHR43788">
    <property type="entry name" value="DNA2/NAM7 HELICASE FAMILY MEMBER"/>
    <property type="match status" value="1"/>
</dbReference>
<dbReference type="Pfam" id="PF13087">
    <property type="entry name" value="AAA_12"/>
    <property type="match status" value="1"/>
</dbReference>
<comment type="caution">
    <text evidence="7">The sequence shown here is derived from an EMBL/GenBank/DDBJ whole genome shotgun (WGS) entry which is preliminary data.</text>
</comment>
<dbReference type="InterPro" id="IPR050534">
    <property type="entry name" value="Coronavir_polyprotein_1ab"/>
</dbReference>
<dbReference type="CDD" id="cd18808">
    <property type="entry name" value="SF1_C_Upf1"/>
    <property type="match status" value="1"/>
</dbReference>
<dbReference type="InterPro" id="IPR047187">
    <property type="entry name" value="SF1_C_Upf1"/>
</dbReference>
<feature type="domain" description="AAA+ ATPase" evidence="6">
    <location>
        <begin position="527"/>
        <end position="950"/>
    </location>
</feature>
<evidence type="ECO:0000256" key="1">
    <source>
        <dbReference type="ARBA" id="ARBA00007913"/>
    </source>
</evidence>
<dbReference type="InterPro" id="IPR011009">
    <property type="entry name" value="Kinase-like_dom_sf"/>
</dbReference>
<evidence type="ECO:0000313" key="8">
    <source>
        <dbReference type="Proteomes" id="UP001595878"/>
    </source>
</evidence>
<proteinExistence type="inferred from homology"/>
<organism evidence="7 8">
    <name type="scientific">Dokdonia genika</name>
    <dbReference type="NCBI Taxonomy" id="308113"/>
    <lineage>
        <taxon>Bacteria</taxon>
        <taxon>Pseudomonadati</taxon>
        <taxon>Bacteroidota</taxon>
        <taxon>Flavobacteriia</taxon>
        <taxon>Flavobacteriales</taxon>
        <taxon>Flavobacteriaceae</taxon>
        <taxon>Dokdonia</taxon>
    </lineage>
</organism>
<dbReference type="SUPFAM" id="SSF56112">
    <property type="entry name" value="Protein kinase-like (PK-like)"/>
    <property type="match status" value="1"/>
</dbReference>
<dbReference type="Gene3D" id="3.40.50.300">
    <property type="entry name" value="P-loop containing nucleotide triphosphate hydrolases"/>
    <property type="match status" value="2"/>
</dbReference>
<keyword evidence="3" id="KW-0378">Hydrolase</keyword>
<evidence type="ECO:0000256" key="5">
    <source>
        <dbReference type="ARBA" id="ARBA00022840"/>
    </source>
</evidence>
<dbReference type="EMBL" id="JBHSHB010000024">
    <property type="protein sequence ID" value="MFC4691277.1"/>
    <property type="molecule type" value="Genomic_DNA"/>
</dbReference>
<evidence type="ECO:0000256" key="4">
    <source>
        <dbReference type="ARBA" id="ARBA00022806"/>
    </source>
</evidence>
<keyword evidence="4" id="KW-0347">Helicase</keyword>
<evidence type="ECO:0000256" key="2">
    <source>
        <dbReference type="ARBA" id="ARBA00022741"/>
    </source>
</evidence>
<evidence type="ECO:0000259" key="6">
    <source>
        <dbReference type="SMART" id="SM00382"/>
    </source>
</evidence>
<dbReference type="InterPro" id="IPR027417">
    <property type="entry name" value="P-loop_NTPase"/>
</dbReference>
<accession>A0ABV9LCM5</accession>
<dbReference type="InterPro" id="IPR041677">
    <property type="entry name" value="DNA2/NAM7_AAA_11"/>
</dbReference>
<dbReference type="InterPro" id="IPR041679">
    <property type="entry name" value="DNA2/NAM7-like_C"/>
</dbReference>
<keyword evidence="8" id="KW-1185">Reference proteome</keyword>
<dbReference type="RefSeq" id="WP_380034955.1">
    <property type="nucleotide sequence ID" value="NZ_JBHSHB010000024.1"/>
</dbReference>
<gene>
    <name evidence="7" type="ORF">ACFO5T_12635</name>
</gene>
<protein>
    <submittedName>
        <fullName evidence="7">AAA domain-containing protein</fullName>
    </submittedName>
</protein>
<sequence length="1102" mass="126810">MNTIGEFQIIQHLKEFNISVNVWLAESNYGESYEILTIKNDPQKKTQIDRIFKSEIQGLVKKEIPGIQKIIESNFDKEQNVFFIVYNYIQSTEISIKKEFIHLKQLLIGLSELKKINRYGFYIAPDTISISKTSAVLKYIGTREIFELFNILKTEYLAPEVVDGIRPKFQSDLFSVFLQFKEVASQSKNPILLTAFAKALSKNRIERFSNYAEPISILNKIQTKTTSKKAIKVIVKQELRESFNPVLQEMNDHCFIKLDKELSSKEDQITGQFSTDSYSGRFFVNEQNYIFVLADSVGDPYELVKKKGFLSEFGFSYEPLDYVDSYQFFSRHWSEVNQLAVLHRQKSESLKIWQALPKMEREYIVEKAFKAKYHKRNISKTNKTNTIFHLTNEFRNWEVIKELKRNEIKLSIDDSIVGTIHDYNQKTQVLIIKDANLSLKEISENGTLFEDVRIETSQYKKQIEACDKFINRNIVNPILSSILASPHTTPIIGHVDIDYKDYENKIYNDYLKTDETQKEAVLEALHKKPVYLIQGPPGTGKTTVIVEIIQQLIRKNGNAKILVTSQSNLAVDNVLERLPEDILFMRLASTEDRISSSIKNHSFKTKLSTWIKETKIKSEEYTQNNKEGKSTDKAILKFYKDFNILKQSNKNKFSDFQNILKIQNHFIKGEFENANTLEQVSRIFEKHISKKIMISQTIQREWFAFLDNAGSIKNQNKSIINNGSSVEDLQTALLKSTNVIGATCIHIASGQYRDINFKFDYVIMDESSKATPAENLVPINMGENIILIGDHKQLPPVITSEKAIRDKIKIELEDNGLDMNKEYGESLFEKLILQFEQNPNLESHIKMLDIQYRMPRQLGNLISTHFYGKKLKNPSLDIIPDYDSDKNHILKFKKPTTLFRDVVTNEYVEAPTSVIMITTSKCEAPFDNDNKIKRANISNKDAILKILKTLNKQHSSNKDLENPINIGVIASYSGQVELLSQSIDVKKYPNFNINKSKGEVGSLIDINTVDKFQGAERDIIIYDIVKSSQSGSSIGFLEDYRRINVAFSRAKKLLIVVGDSEYILKRASLQPGSSFKEFKLRTIIQDLAEQEVIFNNLQEALE</sequence>
<dbReference type="PANTHER" id="PTHR43788:SF8">
    <property type="entry name" value="DNA-BINDING PROTEIN SMUBP-2"/>
    <property type="match status" value="1"/>
</dbReference>
<keyword evidence="5" id="KW-0067">ATP-binding</keyword>
<reference evidence="8" key="1">
    <citation type="journal article" date="2019" name="Int. J. Syst. Evol. Microbiol.">
        <title>The Global Catalogue of Microorganisms (GCM) 10K type strain sequencing project: providing services to taxonomists for standard genome sequencing and annotation.</title>
        <authorList>
            <consortium name="The Broad Institute Genomics Platform"/>
            <consortium name="The Broad Institute Genome Sequencing Center for Infectious Disease"/>
            <person name="Wu L."/>
            <person name="Ma J."/>
        </authorList>
    </citation>
    <scope>NUCLEOTIDE SEQUENCE [LARGE SCALE GENOMIC DNA]</scope>
    <source>
        <strain evidence="8">CGMCC 4.7427</strain>
    </source>
</reference>
<keyword evidence="2" id="KW-0547">Nucleotide-binding</keyword>
<evidence type="ECO:0000313" key="7">
    <source>
        <dbReference type="EMBL" id="MFC4691277.1"/>
    </source>
</evidence>
<dbReference type="InterPro" id="IPR003593">
    <property type="entry name" value="AAA+_ATPase"/>
</dbReference>
<name>A0ABV9LCM5_9FLAO</name>
<dbReference type="SMART" id="SM00382">
    <property type="entry name" value="AAA"/>
    <property type="match status" value="1"/>
</dbReference>
<dbReference type="Proteomes" id="UP001595878">
    <property type="component" value="Unassembled WGS sequence"/>
</dbReference>